<dbReference type="GO" id="GO:0005886">
    <property type="term" value="C:plasma membrane"/>
    <property type="evidence" value="ECO:0007669"/>
    <property type="project" value="TreeGrafter"/>
</dbReference>
<geneLocation type="plastid" evidence="9"/>
<keyword evidence="5" id="KW-0764">Sulfate transport</keyword>
<keyword evidence="6 7" id="KW-0472">Membrane</keyword>
<feature type="domain" description="ABC transmembrane type-1" evidence="8">
    <location>
        <begin position="65"/>
        <end position="268"/>
    </location>
</feature>
<dbReference type="Pfam" id="PF00528">
    <property type="entry name" value="BPD_transp_1"/>
    <property type="match status" value="1"/>
</dbReference>
<dbReference type="NCBIfam" id="TIGR00969">
    <property type="entry name" value="3a0106s02"/>
    <property type="match status" value="1"/>
</dbReference>
<feature type="transmembrane region" description="Helical" evidence="7">
    <location>
        <begin position="250"/>
        <end position="267"/>
    </location>
</feature>
<dbReference type="GO" id="GO:0015419">
    <property type="term" value="F:ABC-type sulfate transporter activity"/>
    <property type="evidence" value="ECO:0007669"/>
    <property type="project" value="InterPro"/>
</dbReference>
<evidence type="ECO:0000256" key="5">
    <source>
        <dbReference type="ARBA" id="ARBA00023032"/>
    </source>
</evidence>
<keyword evidence="3 7" id="KW-0812">Transmembrane</keyword>
<feature type="transmembrane region" description="Helical" evidence="7">
    <location>
        <begin position="141"/>
        <end position="161"/>
    </location>
</feature>
<evidence type="ECO:0000256" key="3">
    <source>
        <dbReference type="ARBA" id="ARBA00022692"/>
    </source>
</evidence>
<organism evidence="9">
    <name type="scientific">Gronococcus sybilensis</name>
    <dbReference type="NCBI Taxonomy" id="3028029"/>
    <lineage>
        <taxon>Eukaryota</taxon>
        <taxon>Rhodophyta</taxon>
        <taxon>Bangiophyceae</taxon>
        <taxon>Cavernulicolales</taxon>
        <taxon>Cavernulicolaceae</taxon>
        <taxon>Gronococcus</taxon>
    </lineage>
</organism>
<dbReference type="CDD" id="cd06261">
    <property type="entry name" value="TM_PBP2"/>
    <property type="match status" value="1"/>
</dbReference>
<dbReference type="Gene3D" id="1.10.3720.10">
    <property type="entry name" value="MetI-like"/>
    <property type="match status" value="1"/>
</dbReference>
<keyword evidence="2" id="KW-0813">Transport</keyword>
<protein>
    <submittedName>
        <fullName evidence="9">Sulfate transport system permease protein</fullName>
    </submittedName>
</protein>
<dbReference type="GO" id="GO:0042170">
    <property type="term" value="C:plastid membrane"/>
    <property type="evidence" value="ECO:0007669"/>
    <property type="project" value="UniProtKB-SubCell"/>
</dbReference>
<proteinExistence type="predicted"/>
<dbReference type="SUPFAM" id="SSF161098">
    <property type="entry name" value="MetI-like"/>
    <property type="match status" value="1"/>
</dbReference>
<dbReference type="InterPro" id="IPR005667">
    <property type="entry name" value="Sulph_transpt2"/>
</dbReference>
<dbReference type="PROSITE" id="PS50928">
    <property type="entry name" value="ABC_TM1"/>
    <property type="match status" value="1"/>
</dbReference>
<keyword evidence="9" id="KW-0934">Plastid</keyword>
<evidence type="ECO:0000256" key="4">
    <source>
        <dbReference type="ARBA" id="ARBA00022989"/>
    </source>
</evidence>
<dbReference type="PANTHER" id="PTHR30406">
    <property type="entry name" value="SULFATE TRANSPORT SYSTEM PERMEASE PROTEIN"/>
    <property type="match status" value="1"/>
</dbReference>
<feature type="transmembrane region" description="Helical" evidence="7">
    <location>
        <begin position="62"/>
        <end position="87"/>
    </location>
</feature>
<dbReference type="EMBL" id="OP616812">
    <property type="protein sequence ID" value="WDA99046.1"/>
    <property type="molecule type" value="Genomic_DNA"/>
</dbReference>
<dbReference type="AlphaFoldDB" id="A0A9Y1I2F2"/>
<name>A0A9Y1I2F2_9RHOD</name>
<evidence type="ECO:0000256" key="7">
    <source>
        <dbReference type="SAM" id="Phobius"/>
    </source>
</evidence>
<feature type="transmembrane region" description="Helical" evidence="7">
    <location>
        <begin position="99"/>
        <end position="121"/>
    </location>
</feature>
<evidence type="ECO:0000313" key="9">
    <source>
        <dbReference type="EMBL" id="WDA99046.1"/>
    </source>
</evidence>
<dbReference type="InterPro" id="IPR000515">
    <property type="entry name" value="MetI-like"/>
</dbReference>
<accession>A0A9Y1I2F2</accession>
<evidence type="ECO:0000256" key="1">
    <source>
        <dbReference type="ARBA" id="ARBA00004446"/>
    </source>
</evidence>
<comment type="subcellular location">
    <subcellularLocation>
        <location evidence="1">Plastid membrane</location>
        <topology evidence="1">Multi-pass membrane protein</topology>
    </subcellularLocation>
</comment>
<reference evidence="9" key="1">
    <citation type="journal article" date="2023" name="J. Phycol.">
        <title>Revised classification of the Cyanidiophyceae based on plastid genome data with descriptions of the Cavernulicolales ord. nov. and Galdieriales ord. nov. (Rhodophyta).</title>
        <authorList>
            <person name="Park S.I."/>
            <person name="Cho C.H."/>
            <person name="Ciniglia C."/>
            <person name="Huang T.Y."/>
            <person name="Liu S.L."/>
            <person name="Bustamante D.E."/>
            <person name="Calderon M.S."/>
            <person name="Mansilla A."/>
            <person name="McDermott T."/>
            <person name="Andersen R.A."/>
            <person name="Yoon H.S."/>
        </authorList>
    </citation>
    <scope>NUCLEOTIDE SEQUENCE</scope>
</reference>
<feature type="transmembrane region" description="Helical" evidence="7">
    <location>
        <begin position="20"/>
        <end position="42"/>
    </location>
</feature>
<keyword evidence="4 7" id="KW-1133">Transmembrane helix</keyword>
<sequence>MGKKVIFPCHNCGSKLTKWLLINLSYIYIGLIIILPSINVFLKSFSNGIQPFVKDLCNPNFLHALKLTIIISIVVVPLNLIFGISMAQILHRYQFRGKLVILSILDLPFSISPIVTGLMITLLYSKNGIAGKLSFFKGAQILFALPGMILATAFITLPFIVREVVPLLEEIEVAQEEAAKTMGANGYEVFWRVTLPHIKWGLLYGLILTNARAMGEFGAVSIISGNILGKTQTLTLFIEQAHKDYQIQSAFSAALFLFMLASITILFKEILLEST</sequence>
<evidence type="ECO:0000256" key="6">
    <source>
        <dbReference type="ARBA" id="ARBA00023136"/>
    </source>
</evidence>
<dbReference type="InterPro" id="IPR035906">
    <property type="entry name" value="MetI-like_sf"/>
</dbReference>
<evidence type="ECO:0000259" key="8">
    <source>
        <dbReference type="PROSITE" id="PS50928"/>
    </source>
</evidence>
<gene>
    <name evidence="9" type="primary">cysW</name>
    <name evidence="9" type="ORF">GRSY_041</name>
</gene>
<evidence type="ECO:0000256" key="2">
    <source>
        <dbReference type="ARBA" id="ARBA00022448"/>
    </source>
</evidence>
<dbReference type="PANTHER" id="PTHR30406:SF1">
    <property type="entry name" value="SULFATE TRANSPORT SYSTEM PERMEASE PROTEIN CYSW"/>
    <property type="match status" value="1"/>
</dbReference>